<feature type="compositionally biased region" description="Basic residues" evidence="1">
    <location>
        <begin position="11"/>
        <end position="22"/>
    </location>
</feature>
<keyword evidence="3" id="KW-1185">Reference proteome</keyword>
<dbReference type="EMBL" id="JAYKXP010000300">
    <property type="protein sequence ID" value="KAK7015910.1"/>
    <property type="molecule type" value="Genomic_DNA"/>
</dbReference>
<evidence type="ECO:0000313" key="2">
    <source>
        <dbReference type="EMBL" id="KAK7015910.1"/>
    </source>
</evidence>
<accession>A0AAW0ATI0</accession>
<feature type="compositionally biased region" description="Low complexity" evidence="1">
    <location>
        <begin position="76"/>
        <end position="85"/>
    </location>
</feature>
<evidence type="ECO:0008006" key="4">
    <source>
        <dbReference type="Google" id="ProtNLM"/>
    </source>
</evidence>
<feature type="compositionally biased region" description="Basic and acidic residues" evidence="1">
    <location>
        <begin position="56"/>
        <end position="75"/>
    </location>
</feature>
<dbReference type="PANTHER" id="PTHR46579:SF1">
    <property type="entry name" value="F5_8 TYPE C DOMAIN-CONTAINING PROTEIN"/>
    <property type="match status" value="1"/>
</dbReference>
<dbReference type="PANTHER" id="PTHR46579">
    <property type="entry name" value="F5/8 TYPE C DOMAIN-CONTAINING PROTEIN-RELATED"/>
    <property type="match status" value="1"/>
</dbReference>
<feature type="compositionally biased region" description="Basic and acidic residues" evidence="1">
    <location>
        <begin position="30"/>
        <end position="42"/>
    </location>
</feature>
<gene>
    <name evidence="2" type="ORF">VNI00_018996</name>
</gene>
<sequence length="956" mass="109899">MSPEELENMQSRRRSRKKRARTVRSYTPEEPPHLEQHHHFDYDPPDIFLSAGSPDGRFDDDHSSEGEDGPAHIDGDASSDNSSDGEGYGEDTPLPNEFTQEHLPEIFEMIEYIKNYDMDEEKKQWTEEQWDNFLNPSQELLDLDSNPDLRLSIEIYLSLSHASEETYARVRQAVQKRYPDSKILSYDQVRRRLQTITGIIPLRFDKCINTCLGYLGPFADLEDCPICGEARYDEKSKPKSQFVSVPVGPQLQALWRHPDMVQRIRSRVERTEGILEQQASEEGIQDYSDILHGTDYLTRVESGEIDEETMLLLYSEDSGQLYRDKDSSTLFGIAILGDVEPELRHLEEMVMPLFVVGGPETPQIHDSFILHTVAHIAACQRRGIRVWDSLLDKLVKIYPWLLFALADTVAMAELSKSVGHHGRNGCRLLCLMQGRHKPGVGMYYPALFRPPGPVPAGTAHDNIEVDDIDLPTVDEYQTRLNQVLNSTSNSDYEKNRKKTGIRGPSLFSALPLALPVPHCFPADFMHLFYNLGQLLVPLWRGSIEHAPYDDPKDWDFAILYDVNQWKSFGNAVEQASRFLPTCLADRIPRNPAKKINTGYKASEYLVLVFDLCPALFYGRLPSHLYEHFCLLVSATRTVHRRRKTREELLDAHAKLTEFVVLFELYYYELKMERLHFVRPCIHALLHVVPEHFRVGSLTEVSQWTMERTIGNYERRIRLHSDPYGNLGREIVEQAMSNALCAMDPSFLPFVRKVKTTSKLALDVGSGYSLLHPREHHPMDPEVYAAFVDFCLAQKWKVQDNEEGTINVYRYARLQLPSKQIVRSLWQEGKRSKEKVRRARNVKLILDGQEYYAEVLYFFRVQKHNRFFSLAAVIMYSVPDPEILADSHDVLRVCTYLGEEGVAIVDAKSIIDVVGMVPFRRAEVSWDEEPVTDEYFVIEKLCSGAGRIEDEDEDEED</sequence>
<dbReference type="Proteomes" id="UP001383192">
    <property type="component" value="Unassembled WGS sequence"/>
</dbReference>
<organism evidence="2 3">
    <name type="scientific">Paramarasmius palmivorus</name>
    <dbReference type="NCBI Taxonomy" id="297713"/>
    <lineage>
        <taxon>Eukaryota</taxon>
        <taxon>Fungi</taxon>
        <taxon>Dikarya</taxon>
        <taxon>Basidiomycota</taxon>
        <taxon>Agaricomycotina</taxon>
        <taxon>Agaricomycetes</taxon>
        <taxon>Agaricomycetidae</taxon>
        <taxon>Agaricales</taxon>
        <taxon>Marasmiineae</taxon>
        <taxon>Marasmiaceae</taxon>
        <taxon>Paramarasmius</taxon>
    </lineage>
</organism>
<dbReference type="AlphaFoldDB" id="A0AAW0ATI0"/>
<evidence type="ECO:0000256" key="1">
    <source>
        <dbReference type="SAM" id="MobiDB-lite"/>
    </source>
</evidence>
<comment type="caution">
    <text evidence="2">The sequence shown here is derived from an EMBL/GenBank/DDBJ whole genome shotgun (WGS) entry which is preliminary data.</text>
</comment>
<evidence type="ECO:0000313" key="3">
    <source>
        <dbReference type="Proteomes" id="UP001383192"/>
    </source>
</evidence>
<proteinExistence type="predicted"/>
<name>A0AAW0ATI0_9AGAR</name>
<feature type="region of interest" description="Disordered" evidence="1">
    <location>
        <begin position="1"/>
        <end position="97"/>
    </location>
</feature>
<reference evidence="2 3" key="1">
    <citation type="submission" date="2024-01" db="EMBL/GenBank/DDBJ databases">
        <title>A draft genome for a cacao thread blight-causing isolate of Paramarasmius palmivorus.</title>
        <authorList>
            <person name="Baruah I.K."/>
            <person name="Bukari Y."/>
            <person name="Amoako-Attah I."/>
            <person name="Meinhardt L.W."/>
            <person name="Bailey B.A."/>
            <person name="Cohen S.P."/>
        </authorList>
    </citation>
    <scope>NUCLEOTIDE SEQUENCE [LARGE SCALE GENOMIC DNA]</scope>
    <source>
        <strain evidence="2 3">GH-12</strain>
    </source>
</reference>
<protein>
    <recommendedName>
        <fullName evidence="4">Transposase family Tnp2 protein</fullName>
    </recommendedName>
</protein>